<evidence type="ECO:0000313" key="2">
    <source>
        <dbReference type="EMBL" id="CAE0691618.1"/>
    </source>
</evidence>
<organism evidence="2">
    <name type="scientific">Pelagomonas calceolata</name>
    <dbReference type="NCBI Taxonomy" id="35677"/>
    <lineage>
        <taxon>Eukaryota</taxon>
        <taxon>Sar</taxon>
        <taxon>Stramenopiles</taxon>
        <taxon>Ochrophyta</taxon>
        <taxon>Pelagophyceae</taxon>
        <taxon>Pelagomonadales</taxon>
        <taxon>Pelagomonadaceae</taxon>
        <taxon>Pelagomonas</taxon>
    </lineage>
</organism>
<feature type="region of interest" description="Disordered" evidence="1">
    <location>
        <begin position="20"/>
        <end position="64"/>
    </location>
</feature>
<feature type="compositionally biased region" description="Basic residues" evidence="1">
    <location>
        <begin position="35"/>
        <end position="50"/>
    </location>
</feature>
<keyword evidence="4" id="KW-1185">Reference proteome</keyword>
<sequence length="321" mass="36036">MFACMGCREDDAFLTCFGGEPLAEEESEAEPEKTPRRKIKRRESKRRAARRPADPPPKPAETRAASRWGLVRRSVVKEPKLVEVVAEVTAYYDVSEARDRLRERLGKGVSTAQTKRMMLDVGADQHGRVSPRDFEVMVARFEEDRLVKKSRRKFWRRRAKKPPKAPKELYAPSAIHADAKALAKPLPKAAGCDWDQLLDAHGRDFEALFGQVNDATLQEATSAGNTIVHYLAQIGDVERLAVVLRRTVGRQIVHRRNARGHTALEYAAARGHDGVAQTLSCYNQEHLADEHVADKMLSHHATRSYRVARQASCAARGSMPK</sequence>
<evidence type="ECO:0000256" key="1">
    <source>
        <dbReference type="SAM" id="MobiDB-lite"/>
    </source>
</evidence>
<dbReference type="AlphaFoldDB" id="A0A7S3ZRU8"/>
<dbReference type="SUPFAM" id="SSF48403">
    <property type="entry name" value="Ankyrin repeat"/>
    <property type="match status" value="1"/>
</dbReference>
<name>A0A7S3ZRU8_9STRA</name>
<evidence type="ECO:0000313" key="3">
    <source>
        <dbReference type="EMBL" id="CAH0365782.1"/>
    </source>
</evidence>
<proteinExistence type="predicted"/>
<evidence type="ECO:0000313" key="4">
    <source>
        <dbReference type="Proteomes" id="UP000789595"/>
    </source>
</evidence>
<dbReference type="InterPro" id="IPR036770">
    <property type="entry name" value="Ankyrin_rpt-contain_sf"/>
</dbReference>
<dbReference type="EMBL" id="HBIW01008332">
    <property type="protein sequence ID" value="CAE0691618.1"/>
    <property type="molecule type" value="Transcribed_RNA"/>
</dbReference>
<gene>
    <name evidence="2" type="ORF">PCAL00307_LOCUS7054</name>
    <name evidence="3" type="ORF">PECAL_1P22380</name>
</gene>
<dbReference type="Proteomes" id="UP000789595">
    <property type="component" value="Unassembled WGS sequence"/>
</dbReference>
<accession>A0A7S3ZRU8</accession>
<dbReference type="EMBL" id="CAKKNE010000001">
    <property type="protein sequence ID" value="CAH0365782.1"/>
    <property type="molecule type" value="Genomic_DNA"/>
</dbReference>
<reference evidence="3" key="2">
    <citation type="submission" date="2021-11" db="EMBL/GenBank/DDBJ databases">
        <authorList>
            <consortium name="Genoscope - CEA"/>
            <person name="William W."/>
        </authorList>
    </citation>
    <scope>NUCLEOTIDE SEQUENCE</scope>
</reference>
<dbReference type="Gene3D" id="1.25.40.20">
    <property type="entry name" value="Ankyrin repeat-containing domain"/>
    <property type="match status" value="1"/>
</dbReference>
<reference evidence="2" key="1">
    <citation type="submission" date="2021-01" db="EMBL/GenBank/DDBJ databases">
        <authorList>
            <person name="Corre E."/>
            <person name="Pelletier E."/>
            <person name="Niang G."/>
            <person name="Scheremetjew M."/>
            <person name="Finn R."/>
            <person name="Kale V."/>
            <person name="Holt S."/>
            <person name="Cochrane G."/>
            <person name="Meng A."/>
            <person name="Brown T."/>
            <person name="Cohen L."/>
        </authorList>
    </citation>
    <scope>NUCLEOTIDE SEQUENCE</scope>
    <source>
        <strain evidence="2">CCMP1756</strain>
    </source>
</reference>
<protein>
    <submittedName>
        <fullName evidence="2">Uncharacterized protein</fullName>
    </submittedName>
</protein>